<keyword evidence="3 6" id="KW-0479">Metal-binding</keyword>
<dbReference type="PIRSF" id="PIRSF000349">
    <property type="entry name" value="SODismutase"/>
    <property type="match status" value="1"/>
</dbReference>
<dbReference type="Pfam" id="PF00081">
    <property type="entry name" value="Sod_Fe_N"/>
    <property type="match status" value="1"/>
</dbReference>
<evidence type="ECO:0000256" key="5">
    <source>
        <dbReference type="ARBA" id="ARBA00023004"/>
    </source>
</evidence>
<feature type="binding site" evidence="6">
    <location>
        <position position="58"/>
    </location>
    <ligand>
        <name>Mn(2+)</name>
        <dbReference type="ChEBI" id="CHEBI:29035"/>
    </ligand>
</feature>
<dbReference type="PROSITE" id="PS00088">
    <property type="entry name" value="SOD_MN"/>
    <property type="match status" value="1"/>
</dbReference>
<dbReference type="PANTHER" id="PTHR43595:SF2">
    <property type="entry name" value="SMALL RIBOSOMAL SUBUNIT PROTEIN MS42"/>
    <property type="match status" value="1"/>
</dbReference>
<dbReference type="Gene3D" id="1.10.287.990">
    <property type="entry name" value="Fe,Mn superoxide dismutase (SOD) domain"/>
    <property type="match status" value="1"/>
</dbReference>
<feature type="binding site" evidence="6">
    <location>
        <position position="109"/>
    </location>
    <ligand>
        <name>Mn(2+)</name>
        <dbReference type="ChEBI" id="CHEBI:29035"/>
    </ligand>
</feature>
<evidence type="ECO:0000256" key="8">
    <source>
        <dbReference type="SAM" id="SignalP"/>
    </source>
</evidence>
<dbReference type="Proteomes" id="UP001162131">
    <property type="component" value="Unassembled WGS sequence"/>
</dbReference>
<proteinExistence type="inferred from homology"/>
<comment type="function">
    <text evidence="7">Destroys radicals which are normally produced within the cells and which are toxic to biological systems.</text>
</comment>
<evidence type="ECO:0000313" key="11">
    <source>
        <dbReference type="EMBL" id="CAG9328057.1"/>
    </source>
</evidence>
<name>A0AAU9JR69_9CILI</name>
<evidence type="ECO:0000313" key="12">
    <source>
        <dbReference type="Proteomes" id="UP001162131"/>
    </source>
</evidence>
<dbReference type="InterPro" id="IPR036314">
    <property type="entry name" value="SOD_C_sf"/>
</dbReference>
<reference evidence="11" key="1">
    <citation type="submission" date="2021-09" db="EMBL/GenBank/DDBJ databases">
        <authorList>
            <consortium name="AG Swart"/>
            <person name="Singh M."/>
            <person name="Singh A."/>
            <person name="Seah K."/>
            <person name="Emmerich C."/>
        </authorList>
    </citation>
    <scope>NUCLEOTIDE SEQUENCE</scope>
    <source>
        <strain evidence="11">ATCC30299</strain>
    </source>
</reference>
<evidence type="ECO:0000259" key="10">
    <source>
        <dbReference type="Pfam" id="PF02777"/>
    </source>
</evidence>
<dbReference type="InterPro" id="IPR036324">
    <property type="entry name" value="Mn/Fe_SOD_N_sf"/>
</dbReference>
<feature type="signal peptide" evidence="8">
    <location>
        <begin position="1"/>
        <end position="17"/>
    </location>
</feature>
<dbReference type="GO" id="GO:0005737">
    <property type="term" value="C:cytoplasm"/>
    <property type="evidence" value="ECO:0007669"/>
    <property type="project" value="TreeGrafter"/>
</dbReference>
<feature type="binding site" evidence="6">
    <location>
        <position position="195"/>
    </location>
    <ligand>
        <name>Mn(2+)</name>
        <dbReference type="ChEBI" id="CHEBI:29035"/>
    </ligand>
</feature>
<dbReference type="Gene3D" id="3.55.40.20">
    <property type="entry name" value="Iron/manganese superoxide dismutase, C-terminal domain"/>
    <property type="match status" value="1"/>
</dbReference>
<dbReference type="SUPFAM" id="SSF46609">
    <property type="entry name" value="Fe,Mn superoxide dismutase (SOD), N-terminal domain"/>
    <property type="match status" value="1"/>
</dbReference>
<accession>A0AAU9JR69</accession>
<comment type="cofactor">
    <cofactor evidence="1">
        <name>Fe cation</name>
        <dbReference type="ChEBI" id="CHEBI:24875"/>
    </cofactor>
</comment>
<evidence type="ECO:0000256" key="2">
    <source>
        <dbReference type="ARBA" id="ARBA00008714"/>
    </source>
</evidence>
<comment type="caution">
    <text evidence="11">The sequence shown here is derived from an EMBL/GenBank/DDBJ whole genome shotgun (WGS) entry which is preliminary data.</text>
</comment>
<keyword evidence="4 7" id="KW-0560">Oxidoreductase</keyword>
<dbReference type="GO" id="GO:0004784">
    <property type="term" value="F:superoxide dismutase activity"/>
    <property type="evidence" value="ECO:0007669"/>
    <property type="project" value="UniProtKB-EC"/>
</dbReference>
<evidence type="ECO:0000256" key="4">
    <source>
        <dbReference type="ARBA" id="ARBA00023002"/>
    </source>
</evidence>
<feature type="chain" id="PRO_5043471124" description="Superoxide dismutase" evidence="8">
    <location>
        <begin position="18"/>
        <end position="241"/>
    </location>
</feature>
<dbReference type="EMBL" id="CAJZBQ010000045">
    <property type="protein sequence ID" value="CAG9328057.1"/>
    <property type="molecule type" value="Genomic_DNA"/>
</dbReference>
<dbReference type="PRINTS" id="PR01703">
    <property type="entry name" value="MNSODISMTASE"/>
</dbReference>
<keyword evidence="12" id="KW-1185">Reference proteome</keyword>
<dbReference type="AlphaFoldDB" id="A0AAU9JR69"/>
<dbReference type="InterPro" id="IPR019832">
    <property type="entry name" value="Mn/Fe_SOD_C"/>
</dbReference>
<evidence type="ECO:0000256" key="3">
    <source>
        <dbReference type="ARBA" id="ARBA00022723"/>
    </source>
</evidence>
<sequence>MCAKRIIWSLLIAYCSASCSEKDDYSYKNENTTFSLPKLPYSYNALEPVLWTQVIYYHHKKEHKNIINELNDYIKNNQDFAGQTVTDLLINYGLQDDGIANYAGGHYNHCLLWWIYTLADCTKEEPEGKLLTKIEEKWGNFTDFVGEFTKTANSVFGSGWVWLCADSEGNLEIKAKKNEYSPLAGGECYPILGIDLWEHAYYLKFLWERKEYVSMWWTIVDWELIEYWYETYAANGLPVPV</sequence>
<dbReference type="GO" id="GO:0046872">
    <property type="term" value="F:metal ion binding"/>
    <property type="evidence" value="ECO:0007669"/>
    <property type="project" value="UniProtKB-KW"/>
</dbReference>
<comment type="catalytic activity">
    <reaction evidence="7">
        <text>2 superoxide + 2 H(+) = H2O2 + O2</text>
        <dbReference type="Rhea" id="RHEA:20696"/>
        <dbReference type="ChEBI" id="CHEBI:15378"/>
        <dbReference type="ChEBI" id="CHEBI:15379"/>
        <dbReference type="ChEBI" id="CHEBI:16240"/>
        <dbReference type="ChEBI" id="CHEBI:18421"/>
        <dbReference type="EC" id="1.15.1.1"/>
    </reaction>
</comment>
<evidence type="ECO:0000259" key="9">
    <source>
        <dbReference type="Pfam" id="PF00081"/>
    </source>
</evidence>
<feature type="domain" description="Manganese/iron superoxide dismutase C-terminal" evidence="10">
    <location>
        <begin position="126"/>
        <end position="226"/>
    </location>
</feature>
<dbReference type="PANTHER" id="PTHR43595">
    <property type="entry name" value="37S RIBOSOMAL PROTEIN S26, MITOCHONDRIAL"/>
    <property type="match status" value="1"/>
</dbReference>
<keyword evidence="8" id="KW-0732">Signal</keyword>
<evidence type="ECO:0000256" key="7">
    <source>
        <dbReference type="RuleBase" id="RU000414"/>
    </source>
</evidence>
<comment type="similarity">
    <text evidence="2 7">Belongs to the iron/manganese superoxide dismutase family.</text>
</comment>
<dbReference type="Pfam" id="PF02777">
    <property type="entry name" value="Sod_Fe_C"/>
    <property type="match status" value="1"/>
</dbReference>
<organism evidence="11 12">
    <name type="scientific">Blepharisma stoltei</name>
    <dbReference type="NCBI Taxonomy" id="1481888"/>
    <lineage>
        <taxon>Eukaryota</taxon>
        <taxon>Sar</taxon>
        <taxon>Alveolata</taxon>
        <taxon>Ciliophora</taxon>
        <taxon>Postciliodesmatophora</taxon>
        <taxon>Heterotrichea</taxon>
        <taxon>Heterotrichida</taxon>
        <taxon>Blepharismidae</taxon>
        <taxon>Blepharisma</taxon>
    </lineage>
</organism>
<dbReference type="InterPro" id="IPR019831">
    <property type="entry name" value="Mn/Fe_SOD_N"/>
</dbReference>
<feature type="domain" description="Manganese/iron superoxide dismutase N-terminal" evidence="9">
    <location>
        <begin position="33"/>
        <end position="113"/>
    </location>
</feature>
<evidence type="ECO:0000256" key="6">
    <source>
        <dbReference type="PIRSR" id="PIRSR000349-1"/>
    </source>
</evidence>
<dbReference type="SUPFAM" id="SSF54719">
    <property type="entry name" value="Fe,Mn superoxide dismutase (SOD), C-terminal domain"/>
    <property type="match status" value="1"/>
</dbReference>
<protein>
    <recommendedName>
        <fullName evidence="7">Superoxide dismutase</fullName>
        <ecNumber evidence="7">1.15.1.1</ecNumber>
    </recommendedName>
</protein>
<gene>
    <name evidence="11" type="ORF">BSTOLATCC_MIC45516</name>
</gene>
<dbReference type="InterPro" id="IPR019833">
    <property type="entry name" value="Mn/Fe_SOD_BS"/>
</dbReference>
<dbReference type="EC" id="1.15.1.1" evidence="7"/>
<keyword evidence="5" id="KW-0408">Iron</keyword>
<feature type="binding site" evidence="6">
    <location>
        <position position="199"/>
    </location>
    <ligand>
        <name>Mn(2+)</name>
        <dbReference type="ChEBI" id="CHEBI:29035"/>
    </ligand>
</feature>
<dbReference type="InterPro" id="IPR001189">
    <property type="entry name" value="Mn/Fe_SOD"/>
</dbReference>
<evidence type="ECO:0000256" key="1">
    <source>
        <dbReference type="ARBA" id="ARBA00001962"/>
    </source>
</evidence>